<evidence type="ECO:0000256" key="1">
    <source>
        <dbReference type="SAM" id="Phobius"/>
    </source>
</evidence>
<keyword evidence="1" id="KW-0472">Membrane</keyword>
<keyword evidence="2" id="KW-0732">Signal</keyword>
<proteinExistence type="predicted"/>
<name>A0A813RRF0_9BILA</name>
<feature type="chain" id="PRO_5032476417" description="Transmembrane protein" evidence="2">
    <location>
        <begin position="16"/>
        <end position="273"/>
    </location>
</feature>
<evidence type="ECO:0008006" key="5">
    <source>
        <dbReference type="Google" id="ProtNLM"/>
    </source>
</evidence>
<evidence type="ECO:0000313" key="3">
    <source>
        <dbReference type="EMBL" id="CAF0786377.1"/>
    </source>
</evidence>
<evidence type="ECO:0000256" key="2">
    <source>
        <dbReference type="SAM" id="SignalP"/>
    </source>
</evidence>
<dbReference type="Proteomes" id="UP000663879">
    <property type="component" value="Unassembled WGS sequence"/>
</dbReference>
<reference evidence="3" key="1">
    <citation type="submission" date="2021-02" db="EMBL/GenBank/DDBJ databases">
        <authorList>
            <person name="Nowell W R."/>
        </authorList>
    </citation>
    <scope>NUCLEOTIDE SEQUENCE</scope>
    <source>
        <strain evidence="3">Ploen Becks lab</strain>
    </source>
</reference>
<keyword evidence="1" id="KW-1133">Transmembrane helix</keyword>
<organism evidence="3 4">
    <name type="scientific">Brachionus calyciflorus</name>
    <dbReference type="NCBI Taxonomy" id="104777"/>
    <lineage>
        <taxon>Eukaryota</taxon>
        <taxon>Metazoa</taxon>
        <taxon>Spiralia</taxon>
        <taxon>Gnathifera</taxon>
        <taxon>Rotifera</taxon>
        <taxon>Eurotatoria</taxon>
        <taxon>Monogononta</taxon>
        <taxon>Pseudotrocha</taxon>
        <taxon>Ploima</taxon>
        <taxon>Brachionidae</taxon>
        <taxon>Brachionus</taxon>
    </lineage>
</organism>
<feature type="signal peptide" evidence="2">
    <location>
        <begin position="1"/>
        <end position="15"/>
    </location>
</feature>
<accession>A0A813RRF0</accession>
<comment type="caution">
    <text evidence="3">The sequence shown here is derived from an EMBL/GenBank/DDBJ whole genome shotgun (WGS) entry which is preliminary data.</text>
</comment>
<gene>
    <name evidence="3" type="ORF">OXX778_LOCUS5739</name>
</gene>
<keyword evidence="4" id="KW-1185">Reference proteome</keyword>
<keyword evidence="1" id="KW-0812">Transmembrane</keyword>
<evidence type="ECO:0000313" key="4">
    <source>
        <dbReference type="Proteomes" id="UP000663879"/>
    </source>
</evidence>
<feature type="transmembrane region" description="Helical" evidence="1">
    <location>
        <begin position="229"/>
        <end position="251"/>
    </location>
</feature>
<sequence length="273" mass="32500">MFFVLLFNLCVVILAQNNYLNQKDAFKEFSPEKSLECKFNSSKKILVNLNTSISRVYVTNIHQNPERIIYEMDNQIISFVSLLGNSKIYYLKYFQVFTGLNSIPMGMDFMYKSIENDWIVTRFLFSFQKLRNSNMDNILKLLKNITIQEELEFDSFFHDKFEYEYFKCKNQKYLIYINQILISRSQFLEFTQAKQRLVRSVLITINETEFNSTNRTILKFSPDDEYIKFSILMTVILSVIFTSIFFVYIICNKDLVVKILEFLTNALDKFSSF</sequence>
<dbReference type="EMBL" id="CAJNOC010000642">
    <property type="protein sequence ID" value="CAF0786377.1"/>
    <property type="molecule type" value="Genomic_DNA"/>
</dbReference>
<protein>
    <recommendedName>
        <fullName evidence="5">Transmembrane protein</fullName>
    </recommendedName>
</protein>
<dbReference type="AlphaFoldDB" id="A0A813RRF0"/>